<dbReference type="Pfam" id="PF07332">
    <property type="entry name" value="Phage_holin_3_6"/>
    <property type="match status" value="1"/>
</dbReference>
<dbReference type="AlphaFoldDB" id="A0A3A8N7Q2"/>
<comment type="caution">
    <text evidence="2">The sequence shown here is derived from an EMBL/GenBank/DDBJ whole genome shotgun (WGS) entry which is preliminary data.</text>
</comment>
<keyword evidence="3" id="KW-1185">Reference proteome</keyword>
<dbReference type="OrthoDB" id="5518987at2"/>
<reference evidence="3" key="1">
    <citation type="submission" date="2018-09" db="EMBL/GenBank/DDBJ databases">
        <authorList>
            <person name="Livingstone P.G."/>
            <person name="Whitworth D.E."/>
        </authorList>
    </citation>
    <scope>NUCLEOTIDE SEQUENCE [LARGE SCALE GENOMIC DNA]</scope>
    <source>
        <strain evidence="3">CA040B</strain>
    </source>
</reference>
<evidence type="ECO:0000256" key="1">
    <source>
        <dbReference type="SAM" id="Phobius"/>
    </source>
</evidence>
<keyword evidence="1" id="KW-0472">Membrane</keyword>
<dbReference type="EMBL" id="RAWG01000161">
    <property type="protein sequence ID" value="RKH39480.1"/>
    <property type="molecule type" value="Genomic_DNA"/>
</dbReference>
<accession>A0A3A8N7Q2</accession>
<dbReference type="RefSeq" id="WP_120627518.1">
    <property type="nucleotide sequence ID" value="NZ_RAWG01000161.1"/>
</dbReference>
<feature type="transmembrane region" description="Helical" evidence="1">
    <location>
        <begin position="84"/>
        <end position="107"/>
    </location>
</feature>
<proteinExistence type="predicted"/>
<feature type="transmembrane region" description="Helical" evidence="1">
    <location>
        <begin position="53"/>
        <end position="78"/>
    </location>
</feature>
<keyword evidence="1" id="KW-0812">Transmembrane</keyword>
<dbReference type="Proteomes" id="UP000273405">
    <property type="component" value="Unassembled WGS sequence"/>
</dbReference>
<name>A0A3A8N7Q2_9BACT</name>
<evidence type="ECO:0000313" key="2">
    <source>
        <dbReference type="EMBL" id="RKH39480.1"/>
    </source>
</evidence>
<organism evidence="2 3">
    <name type="scientific">Corallococcus sicarius</name>
    <dbReference type="NCBI Taxonomy" id="2316726"/>
    <lineage>
        <taxon>Bacteria</taxon>
        <taxon>Pseudomonadati</taxon>
        <taxon>Myxococcota</taxon>
        <taxon>Myxococcia</taxon>
        <taxon>Myxococcales</taxon>
        <taxon>Cystobacterineae</taxon>
        <taxon>Myxococcaceae</taxon>
        <taxon>Corallococcus</taxon>
    </lineage>
</organism>
<evidence type="ECO:0000313" key="3">
    <source>
        <dbReference type="Proteomes" id="UP000273405"/>
    </source>
</evidence>
<sequence length="132" mass="13776">MDEQKQQQAGQTQQRPSLMSTILTQGKRILKKEAELARLDLKEDAKNTAKSSLLLGASAWMGMTGVSALVIAAALALPKRPVKGALLIGAVLVGGSLGIGITGLRTLPRKPLGRSREGLQTIASTVGGKLAH</sequence>
<keyword evidence="1" id="KW-1133">Transmembrane helix</keyword>
<gene>
    <name evidence="2" type="ORF">D7X12_23490</name>
</gene>
<evidence type="ECO:0008006" key="4">
    <source>
        <dbReference type="Google" id="ProtNLM"/>
    </source>
</evidence>
<protein>
    <recommendedName>
        <fullName evidence="4">Phage holin family protein</fullName>
    </recommendedName>
</protein>
<dbReference type="InterPro" id="IPR009937">
    <property type="entry name" value="Phage_holin_3_6"/>
</dbReference>